<protein>
    <recommendedName>
        <fullName evidence="3">Transcriptional regulator, CopG/Arc/MetJ family</fullName>
    </recommendedName>
</protein>
<evidence type="ECO:0000313" key="1">
    <source>
        <dbReference type="EMBL" id="ADB58797.1"/>
    </source>
</evidence>
<dbReference type="SUPFAM" id="SSF47598">
    <property type="entry name" value="Ribbon-helix-helix"/>
    <property type="match status" value="1"/>
</dbReference>
<dbReference type="STRING" id="572546.Arcpr_1753"/>
<organism evidence="1 2">
    <name type="scientific">Archaeoglobus profundus (strain DSM 5631 / JCM 9629 / NBRC 100127 / Av18)</name>
    <dbReference type="NCBI Taxonomy" id="572546"/>
    <lineage>
        <taxon>Archaea</taxon>
        <taxon>Methanobacteriati</taxon>
        <taxon>Methanobacteriota</taxon>
        <taxon>Archaeoglobi</taxon>
        <taxon>Archaeoglobales</taxon>
        <taxon>Archaeoglobaceae</taxon>
        <taxon>Archaeoglobus</taxon>
    </lineage>
</organism>
<dbReference type="HOGENOM" id="CLU_190384_0_0_2"/>
<dbReference type="AlphaFoldDB" id="D2RFA3"/>
<keyword evidence="2" id="KW-1185">Reference proteome</keyword>
<evidence type="ECO:0008006" key="3">
    <source>
        <dbReference type="Google" id="ProtNLM"/>
    </source>
</evidence>
<dbReference type="KEGG" id="apo:Arcpr_1753"/>
<dbReference type="EMBL" id="CP001857">
    <property type="protein sequence ID" value="ADB58797.1"/>
    <property type="molecule type" value="Genomic_DNA"/>
</dbReference>
<accession>D2RFA3</accession>
<name>D2RFA3_ARCPA</name>
<reference evidence="1 2" key="1">
    <citation type="journal article" date="2010" name="Stand. Genomic Sci.">
        <title>Complete genome sequence of Archaeoglobus profundus type strain (AV18).</title>
        <authorList>
            <person name="von Jan M."/>
            <person name="Lapidus A."/>
            <person name="Del Rio T.G."/>
            <person name="Copeland A."/>
            <person name="Tice H."/>
            <person name="Cheng J.F."/>
            <person name="Lucas S."/>
            <person name="Chen F."/>
            <person name="Nolan M."/>
            <person name="Goodwin L."/>
            <person name="Han C."/>
            <person name="Pitluck S."/>
            <person name="Liolios K."/>
            <person name="Ivanova N."/>
            <person name="Mavromatis K."/>
            <person name="Ovchinnikova G."/>
            <person name="Chertkov O."/>
            <person name="Pati A."/>
            <person name="Chen A."/>
            <person name="Palaniappan K."/>
            <person name="Land M."/>
            <person name="Hauser L."/>
            <person name="Chang Y.J."/>
            <person name="Jeffries C.D."/>
            <person name="Saunders E."/>
            <person name="Brettin T."/>
            <person name="Detter J.C."/>
            <person name="Chain P."/>
            <person name="Eichinger K."/>
            <person name="Huber H."/>
            <person name="Spring S."/>
            <person name="Rohde M."/>
            <person name="Goker M."/>
            <person name="Wirth R."/>
            <person name="Woyke T."/>
            <person name="Bristow J."/>
            <person name="Eisen J.A."/>
            <person name="Markowitz V."/>
            <person name="Hugenholtz P."/>
            <person name="Kyrpides N.C."/>
            <person name="Klenk H.P."/>
        </authorList>
    </citation>
    <scope>NUCLEOTIDE SEQUENCE [LARGE SCALE GENOMIC DNA]</scope>
    <source>
        <strain evidence="2">DSM 5631 / JCM 9629 / NBRC 100127 / Av18</strain>
    </source>
</reference>
<dbReference type="eggNOG" id="arCOG01009">
    <property type="taxonomic scope" value="Archaea"/>
</dbReference>
<dbReference type="InterPro" id="IPR010985">
    <property type="entry name" value="Ribbon_hlx_hlx"/>
</dbReference>
<proteinExistence type="predicted"/>
<gene>
    <name evidence="1" type="ordered locus">Arcpr_1753</name>
</gene>
<dbReference type="PaxDb" id="572546-Arcpr_1753"/>
<dbReference type="GO" id="GO:0006355">
    <property type="term" value="P:regulation of DNA-templated transcription"/>
    <property type="evidence" value="ECO:0007669"/>
    <property type="project" value="InterPro"/>
</dbReference>
<evidence type="ECO:0000313" key="2">
    <source>
        <dbReference type="Proteomes" id="UP000001901"/>
    </source>
</evidence>
<sequence length="87" mass="10144">MTRSDTKSERKSVQLNITVSPLIYERLKELVELGYFSSVSDAVRYAIHKMIAELEIQGKLPKKGETSFFEEYMRKRGWIKVDEGEID</sequence>
<dbReference type="Proteomes" id="UP000001901">
    <property type="component" value="Chromosome"/>
</dbReference>